<dbReference type="EC" id="3.5.2.17" evidence="8"/>
<evidence type="ECO:0000313" key="10">
    <source>
        <dbReference type="EMBL" id="SDD46739.1"/>
    </source>
</evidence>
<dbReference type="SUPFAM" id="SSF49472">
    <property type="entry name" value="Transthyretin (synonym: prealbumin)"/>
    <property type="match status" value="1"/>
</dbReference>
<dbReference type="InterPro" id="IPR023416">
    <property type="entry name" value="Transthyretin/HIU_hydrolase_d"/>
</dbReference>
<comment type="similarity">
    <text evidence="3 8">Belongs to the transthyretin family. 5-hydroxyisourate hydrolase subfamily.</text>
</comment>
<comment type="catalytic activity">
    <reaction evidence="1 8">
        <text>5-hydroxyisourate + H2O = 5-hydroxy-2-oxo-4-ureido-2,5-dihydro-1H-imidazole-5-carboxylate + H(+)</text>
        <dbReference type="Rhea" id="RHEA:23736"/>
        <dbReference type="ChEBI" id="CHEBI:15377"/>
        <dbReference type="ChEBI" id="CHEBI:15378"/>
        <dbReference type="ChEBI" id="CHEBI:18072"/>
        <dbReference type="ChEBI" id="CHEBI:58639"/>
        <dbReference type="EC" id="3.5.2.17"/>
    </reaction>
</comment>
<keyword evidence="5 8" id="KW-0659">Purine metabolism</keyword>
<reference evidence="10 11" key="1">
    <citation type="submission" date="2016-10" db="EMBL/GenBank/DDBJ databases">
        <authorList>
            <person name="de Groot N.N."/>
        </authorList>
    </citation>
    <scope>NUCLEOTIDE SEQUENCE [LARGE SCALE GENOMIC DNA]</scope>
    <source>
        <strain evidence="10 11">CGMCC 4.6858</strain>
    </source>
</reference>
<evidence type="ECO:0000256" key="7">
    <source>
        <dbReference type="PIRSR" id="PIRSR600895-51"/>
    </source>
</evidence>
<dbReference type="GO" id="GO:0006144">
    <property type="term" value="P:purine nucleobase metabolic process"/>
    <property type="evidence" value="ECO:0007669"/>
    <property type="project" value="UniProtKB-KW"/>
</dbReference>
<evidence type="ECO:0000259" key="9">
    <source>
        <dbReference type="Pfam" id="PF00576"/>
    </source>
</evidence>
<comment type="function">
    <text evidence="2">Catalyzes the hydrolysis of 5-hydroxyisourate (HIU) to 2-oxo-4-hydroxy-4-carboxy-5-ureidoimidazoline (OHCU).</text>
</comment>
<feature type="binding site" evidence="7">
    <location>
        <position position="103"/>
    </location>
    <ligand>
        <name>substrate</name>
    </ligand>
</feature>
<dbReference type="Proteomes" id="UP000199034">
    <property type="component" value="Unassembled WGS sequence"/>
</dbReference>
<dbReference type="RefSeq" id="WP_090857977.1">
    <property type="nucleotide sequence ID" value="NZ_FMZM01000008.1"/>
</dbReference>
<protein>
    <recommendedName>
        <fullName evidence="8">5-hydroxyisourate hydrolase</fullName>
        <shortName evidence="8">HIU hydrolase</shortName>
        <shortName evidence="8">HIUHase</shortName>
        <ecNumber evidence="8">3.5.2.17</ecNumber>
    </recommendedName>
</protein>
<evidence type="ECO:0000313" key="11">
    <source>
        <dbReference type="Proteomes" id="UP000199034"/>
    </source>
</evidence>
<feature type="binding site" evidence="7">
    <location>
        <position position="42"/>
    </location>
    <ligand>
        <name>substrate</name>
    </ligand>
</feature>
<evidence type="ECO:0000256" key="4">
    <source>
        <dbReference type="ARBA" id="ARBA00011881"/>
    </source>
</evidence>
<dbReference type="CDD" id="cd05822">
    <property type="entry name" value="TLP_HIUase"/>
    <property type="match status" value="1"/>
</dbReference>
<accession>A0A1G6UZG5</accession>
<dbReference type="InterPro" id="IPR036817">
    <property type="entry name" value="Transthyretin/HIU_hydrolase_sf"/>
</dbReference>
<dbReference type="STRING" id="1045774.SAMN05421872_108141"/>
<evidence type="ECO:0000256" key="8">
    <source>
        <dbReference type="RuleBase" id="RU361270"/>
    </source>
</evidence>
<dbReference type="PANTHER" id="PTHR10395">
    <property type="entry name" value="URICASE AND TRANSTHYRETIN-RELATED"/>
    <property type="match status" value="1"/>
</dbReference>
<keyword evidence="11" id="KW-1185">Reference proteome</keyword>
<dbReference type="GO" id="GO:0033971">
    <property type="term" value="F:hydroxyisourate hydrolase activity"/>
    <property type="evidence" value="ECO:0007669"/>
    <property type="project" value="UniProtKB-EC"/>
</dbReference>
<gene>
    <name evidence="10" type="ORF">SAMN05421872_108141</name>
</gene>
<sequence>MSTLSTHVLDAALGRPASGLSLALTGPDGATLATAVTDGDGRVRFDAELGAGAHTLVFETGAWFADAERDTFFPTVEVAFAVDDEQPHFHVALLLSPYSYTTYRGS</sequence>
<dbReference type="InterPro" id="IPR000895">
    <property type="entry name" value="Transthyretin/HIU_hydrolase"/>
</dbReference>
<dbReference type="PROSITE" id="PS00769">
    <property type="entry name" value="TRANSTHYRETIN_2"/>
    <property type="match status" value="1"/>
</dbReference>
<dbReference type="EMBL" id="FMZM01000008">
    <property type="protein sequence ID" value="SDD46739.1"/>
    <property type="molecule type" value="Genomic_DNA"/>
</dbReference>
<dbReference type="PANTHER" id="PTHR10395:SF7">
    <property type="entry name" value="5-HYDROXYISOURATE HYDROLASE"/>
    <property type="match status" value="1"/>
</dbReference>
<evidence type="ECO:0000256" key="5">
    <source>
        <dbReference type="ARBA" id="ARBA00022631"/>
    </source>
</evidence>
<dbReference type="PRINTS" id="PR00189">
    <property type="entry name" value="TRNSTHYRETIN"/>
</dbReference>
<comment type="subunit">
    <text evidence="4 8">Homotetramer.</text>
</comment>
<dbReference type="Gene3D" id="2.60.40.180">
    <property type="entry name" value="Transthyretin/hydroxyisourate hydrolase domain"/>
    <property type="match status" value="1"/>
</dbReference>
<evidence type="ECO:0000256" key="2">
    <source>
        <dbReference type="ARBA" id="ARBA00002704"/>
    </source>
</evidence>
<evidence type="ECO:0000256" key="6">
    <source>
        <dbReference type="ARBA" id="ARBA00022801"/>
    </source>
</evidence>
<evidence type="ECO:0000256" key="3">
    <source>
        <dbReference type="ARBA" id="ARBA00009850"/>
    </source>
</evidence>
<dbReference type="Pfam" id="PF00576">
    <property type="entry name" value="Transthyretin"/>
    <property type="match status" value="1"/>
</dbReference>
<proteinExistence type="inferred from homology"/>
<name>A0A1G6UZG5_9ACTN</name>
<dbReference type="InterPro" id="IPR023419">
    <property type="entry name" value="Transthyretin_CS"/>
</dbReference>
<feature type="binding site" evidence="7">
    <location>
        <position position="7"/>
    </location>
    <ligand>
        <name>substrate</name>
    </ligand>
</feature>
<dbReference type="InterPro" id="IPR014306">
    <property type="entry name" value="Hydroxyisourate_hydrolase"/>
</dbReference>
<feature type="domain" description="Transthyretin/hydroxyisourate hydrolase" evidence="9">
    <location>
        <begin position="4"/>
        <end position="105"/>
    </location>
</feature>
<dbReference type="NCBIfam" id="TIGR02962">
    <property type="entry name" value="hdxy_isourate"/>
    <property type="match status" value="1"/>
</dbReference>
<keyword evidence="6 8" id="KW-0378">Hydrolase</keyword>
<dbReference type="AlphaFoldDB" id="A0A1G6UZG5"/>
<organism evidence="10 11">
    <name type="scientific">Nocardioides lianchengensis</name>
    <dbReference type="NCBI Taxonomy" id="1045774"/>
    <lineage>
        <taxon>Bacteria</taxon>
        <taxon>Bacillati</taxon>
        <taxon>Actinomycetota</taxon>
        <taxon>Actinomycetes</taxon>
        <taxon>Propionibacteriales</taxon>
        <taxon>Nocardioidaceae</taxon>
        <taxon>Nocardioides</taxon>
    </lineage>
</organism>
<dbReference type="OrthoDB" id="9792386at2"/>
<evidence type="ECO:0000256" key="1">
    <source>
        <dbReference type="ARBA" id="ARBA00001043"/>
    </source>
</evidence>